<proteinExistence type="predicted"/>
<protein>
    <recommendedName>
        <fullName evidence="3">Lipoprotein</fullName>
    </recommendedName>
</protein>
<dbReference type="EMBL" id="CP064946">
    <property type="protein sequence ID" value="QPH51233.1"/>
    <property type="molecule type" value="Genomic_DNA"/>
</dbReference>
<organism evidence="1 2">
    <name type="scientific">Pseudomonas fulva</name>
    <dbReference type="NCBI Taxonomy" id="47880"/>
    <lineage>
        <taxon>Bacteria</taxon>
        <taxon>Pseudomonadati</taxon>
        <taxon>Pseudomonadota</taxon>
        <taxon>Gammaproteobacteria</taxon>
        <taxon>Pseudomonadales</taxon>
        <taxon>Pseudomonadaceae</taxon>
        <taxon>Pseudomonas</taxon>
    </lineage>
</organism>
<gene>
    <name evidence="1" type="ORF">IZU98_11350</name>
</gene>
<evidence type="ECO:0000313" key="2">
    <source>
        <dbReference type="Proteomes" id="UP000594430"/>
    </source>
</evidence>
<name>A0A7S9Q9W1_9PSED</name>
<dbReference type="RefSeq" id="WP_196110696.1">
    <property type="nucleotide sequence ID" value="NZ_CP064943.1"/>
</dbReference>
<reference evidence="1 2" key="1">
    <citation type="submission" date="2020-11" db="EMBL/GenBank/DDBJ databases">
        <title>Pseudomonas fulva producing VIM-24.</title>
        <authorList>
            <person name="Liu S."/>
        </authorList>
    </citation>
    <scope>NUCLEOTIDE SEQUENCE [LARGE SCALE GENOMIC DNA]</scope>
    <source>
        <strain evidence="1 2">ZDHY414</strain>
    </source>
</reference>
<evidence type="ECO:0000313" key="1">
    <source>
        <dbReference type="EMBL" id="QPH51233.1"/>
    </source>
</evidence>
<dbReference type="Proteomes" id="UP000594430">
    <property type="component" value="Chromosome"/>
</dbReference>
<sequence>MIKYASCAFFLALAGCGASNTNVEKPSIRFELDAPVENAFSGSSVQFQKDCMVGLCMYKYSLAFSEPLRADLEMVSDAGSLKFDDVVSTKLTTFESDIVTSANVTLGGVKPDAEHTEAMMYHAQLLDKLRAEGWRRFILQDEARIPGTEAQKFKPYYVLDKPVGTGPWNDPELRLTQEAWLSKRTLSNWYLQKDGVYLVLRVLRWDSEIVPEKKASYLFTLEFESESEFYKDYFEGDDREHWSTLLPAELKRMAQERAQTEARLKKMGIAIDEDYQDPPIKALE</sequence>
<accession>A0A7S9Q9W1</accession>
<dbReference type="PROSITE" id="PS51257">
    <property type="entry name" value="PROKAR_LIPOPROTEIN"/>
    <property type="match status" value="1"/>
</dbReference>
<dbReference type="AlphaFoldDB" id="A0A7S9Q9W1"/>
<evidence type="ECO:0008006" key="3">
    <source>
        <dbReference type="Google" id="ProtNLM"/>
    </source>
</evidence>